<evidence type="ECO:0000313" key="3">
    <source>
        <dbReference type="Proteomes" id="UP001310022"/>
    </source>
</evidence>
<protein>
    <recommendedName>
        <fullName evidence="1">DUF3859 domain-containing protein</fullName>
    </recommendedName>
</protein>
<dbReference type="RefSeq" id="WP_053407009.1">
    <property type="nucleotide sequence ID" value="NZ_BQKE01000012.1"/>
</dbReference>
<accession>A0AAN4W6M4</accession>
<proteinExistence type="predicted"/>
<gene>
    <name evidence="2" type="ORF">PEDI_56120</name>
</gene>
<dbReference type="Gene3D" id="2.60.40.2390">
    <property type="match status" value="1"/>
</dbReference>
<evidence type="ECO:0000313" key="2">
    <source>
        <dbReference type="EMBL" id="GJM65060.1"/>
    </source>
</evidence>
<comment type="caution">
    <text evidence="2">The sequence shown here is derived from an EMBL/GenBank/DDBJ whole genome shotgun (WGS) entry which is preliminary data.</text>
</comment>
<dbReference type="EMBL" id="BQKE01000012">
    <property type="protein sequence ID" value="GJM65060.1"/>
    <property type="molecule type" value="Genomic_DNA"/>
</dbReference>
<feature type="domain" description="DUF3859" evidence="1">
    <location>
        <begin position="8"/>
        <end position="127"/>
    </location>
</feature>
<name>A0AAN4W6M4_9BACT</name>
<reference evidence="2 3" key="1">
    <citation type="submission" date="2021-12" db="EMBL/GenBank/DDBJ databases">
        <title>Genome sequencing of bacteria with rrn-lacking chromosome and rrn-plasmid.</title>
        <authorList>
            <person name="Anda M."/>
            <person name="Iwasaki W."/>
        </authorList>
    </citation>
    <scope>NUCLEOTIDE SEQUENCE [LARGE SCALE GENOMIC DNA]</scope>
    <source>
        <strain evidence="2 3">NBRC 15940</strain>
    </source>
</reference>
<dbReference type="InterPro" id="IPR024331">
    <property type="entry name" value="DUF3859"/>
</dbReference>
<dbReference type="Proteomes" id="UP001310022">
    <property type="component" value="Unassembled WGS sequence"/>
</dbReference>
<organism evidence="2 3">
    <name type="scientific">Persicobacter diffluens</name>
    <dbReference type="NCBI Taxonomy" id="981"/>
    <lineage>
        <taxon>Bacteria</taxon>
        <taxon>Pseudomonadati</taxon>
        <taxon>Bacteroidota</taxon>
        <taxon>Cytophagia</taxon>
        <taxon>Cytophagales</taxon>
        <taxon>Persicobacteraceae</taxon>
        <taxon>Persicobacter</taxon>
    </lineage>
</organism>
<evidence type="ECO:0000259" key="1">
    <source>
        <dbReference type="Pfam" id="PF12975"/>
    </source>
</evidence>
<keyword evidence="3" id="KW-1185">Reference proteome</keyword>
<sequence>MARKKKTAEVQMINYGEYEKWDREQLSLPDFKKLTDRVPAELDREFGYVLKISKGKGKRITFRIEHPGVKDEAGRVRPPFTGEVPINKNEYLFYLGDSVFGPTIEDKIGPWRMVTYIDGEQVADKTIYVDPV</sequence>
<dbReference type="Pfam" id="PF12975">
    <property type="entry name" value="DUF3859"/>
    <property type="match status" value="1"/>
</dbReference>
<dbReference type="AlphaFoldDB" id="A0AAN4W6M4"/>